<dbReference type="AlphaFoldDB" id="A0AAD1R3T1"/>
<organism evidence="1 2">
    <name type="scientific">Pelobates cultripes</name>
    <name type="common">Western spadefoot toad</name>
    <dbReference type="NCBI Taxonomy" id="61616"/>
    <lineage>
        <taxon>Eukaryota</taxon>
        <taxon>Metazoa</taxon>
        <taxon>Chordata</taxon>
        <taxon>Craniata</taxon>
        <taxon>Vertebrata</taxon>
        <taxon>Euteleostomi</taxon>
        <taxon>Amphibia</taxon>
        <taxon>Batrachia</taxon>
        <taxon>Anura</taxon>
        <taxon>Pelobatoidea</taxon>
        <taxon>Pelobatidae</taxon>
        <taxon>Pelobates</taxon>
    </lineage>
</organism>
<evidence type="ECO:0000313" key="2">
    <source>
        <dbReference type="Proteomes" id="UP001295444"/>
    </source>
</evidence>
<dbReference type="EMBL" id="OW240912">
    <property type="protein sequence ID" value="CAH2223341.1"/>
    <property type="molecule type" value="Genomic_DNA"/>
</dbReference>
<sequence length="60" mass="6925">MAALIVISRQWKQTTAPTIHQCIAAVETTKTYELAARKTGRNNTYWTTAWTIWDRNNSKL</sequence>
<dbReference type="Proteomes" id="UP001295444">
    <property type="component" value="Chromosome 01"/>
</dbReference>
<accession>A0AAD1R3T1</accession>
<reference evidence="1" key="1">
    <citation type="submission" date="2022-03" db="EMBL/GenBank/DDBJ databases">
        <authorList>
            <person name="Alioto T."/>
            <person name="Alioto T."/>
            <person name="Gomez Garrido J."/>
        </authorList>
    </citation>
    <scope>NUCLEOTIDE SEQUENCE</scope>
</reference>
<name>A0AAD1R3T1_PELCU</name>
<gene>
    <name evidence="1" type="ORF">PECUL_23A014857</name>
</gene>
<evidence type="ECO:0000313" key="1">
    <source>
        <dbReference type="EMBL" id="CAH2223341.1"/>
    </source>
</evidence>
<keyword evidence="2" id="KW-1185">Reference proteome</keyword>
<proteinExistence type="predicted"/>
<protein>
    <submittedName>
        <fullName evidence="1">Uncharacterized protein</fullName>
    </submittedName>
</protein>